<organism evidence="3 4">
    <name type="scientific">Microbacterium gallinarum</name>
    <dbReference type="NCBI Taxonomy" id="2762209"/>
    <lineage>
        <taxon>Bacteria</taxon>
        <taxon>Bacillati</taxon>
        <taxon>Actinomycetota</taxon>
        <taxon>Actinomycetes</taxon>
        <taxon>Micrococcales</taxon>
        <taxon>Microbacteriaceae</taxon>
        <taxon>Microbacterium</taxon>
    </lineage>
</organism>
<dbReference type="EMBL" id="JACSPM010000001">
    <property type="protein sequence ID" value="MBD8023238.1"/>
    <property type="molecule type" value="Genomic_DNA"/>
</dbReference>
<dbReference type="Proteomes" id="UP000602532">
    <property type="component" value="Unassembled WGS sequence"/>
</dbReference>
<accession>A0ABR8X1S9</accession>
<gene>
    <name evidence="3" type="ORF">H9622_06485</name>
</gene>
<sequence length="155" mass="16808">MRVDAASRFIAAEPDDVFRAFVDPAAMLAWLPPDGMTARFERFDAEAGYRMVLTYDEPPAQGGKATAESDVADVRRVDVEAGERIVEEVDFPSDDPAFCGIMTMTWTFTEGDGGTYVVVEATGVPRGIDPGDHVVGLESSLSNLARFVEDGRGIR</sequence>
<dbReference type="Gene3D" id="3.30.530.20">
    <property type="match status" value="1"/>
</dbReference>
<dbReference type="Pfam" id="PF08327">
    <property type="entry name" value="AHSA1"/>
    <property type="match status" value="1"/>
</dbReference>
<dbReference type="SUPFAM" id="SSF55961">
    <property type="entry name" value="Bet v1-like"/>
    <property type="match status" value="1"/>
</dbReference>
<dbReference type="RefSeq" id="WP_191765337.1">
    <property type="nucleotide sequence ID" value="NZ_JACSPM010000001.1"/>
</dbReference>
<protein>
    <submittedName>
        <fullName evidence="3">SRPBCC domain-containing protein</fullName>
    </submittedName>
</protein>
<proteinExistence type="inferred from homology"/>
<comment type="similarity">
    <text evidence="1">Belongs to the AHA1 family.</text>
</comment>
<name>A0ABR8X1S9_9MICO</name>
<evidence type="ECO:0000313" key="4">
    <source>
        <dbReference type="Proteomes" id="UP000602532"/>
    </source>
</evidence>
<evidence type="ECO:0000259" key="2">
    <source>
        <dbReference type="Pfam" id="PF08327"/>
    </source>
</evidence>
<keyword evidence="4" id="KW-1185">Reference proteome</keyword>
<comment type="caution">
    <text evidence="3">The sequence shown here is derived from an EMBL/GenBank/DDBJ whole genome shotgun (WGS) entry which is preliminary data.</text>
</comment>
<evidence type="ECO:0000256" key="1">
    <source>
        <dbReference type="ARBA" id="ARBA00006817"/>
    </source>
</evidence>
<evidence type="ECO:0000313" key="3">
    <source>
        <dbReference type="EMBL" id="MBD8023238.1"/>
    </source>
</evidence>
<reference evidence="3 4" key="1">
    <citation type="submission" date="2020-08" db="EMBL/GenBank/DDBJ databases">
        <title>A Genomic Blueprint of the Chicken Gut Microbiome.</title>
        <authorList>
            <person name="Gilroy R."/>
            <person name="Ravi A."/>
            <person name="Getino M."/>
            <person name="Pursley I."/>
            <person name="Horton D.L."/>
            <person name="Alikhan N.-F."/>
            <person name="Baker D."/>
            <person name="Gharbi K."/>
            <person name="Hall N."/>
            <person name="Watson M."/>
            <person name="Adriaenssens E.M."/>
            <person name="Foster-Nyarko E."/>
            <person name="Jarju S."/>
            <person name="Secka A."/>
            <person name="Antonio M."/>
            <person name="Oren A."/>
            <person name="Chaudhuri R."/>
            <person name="La Ragione R.M."/>
            <person name="Hildebrand F."/>
            <person name="Pallen M.J."/>
        </authorList>
    </citation>
    <scope>NUCLEOTIDE SEQUENCE [LARGE SCALE GENOMIC DNA]</scope>
    <source>
        <strain evidence="3 4">Sa1CUA4</strain>
    </source>
</reference>
<dbReference type="InterPro" id="IPR013538">
    <property type="entry name" value="ASHA1/2-like_C"/>
</dbReference>
<feature type="domain" description="Activator of Hsp90 ATPase homologue 1/2-like C-terminal" evidence="2">
    <location>
        <begin position="12"/>
        <end position="149"/>
    </location>
</feature>
<dbReference type="InterPro" id="IPR023393">
    <property type="entry name" value="START-like_dom_sf"/>
</dbReference>